<evidence type="ECO:0000313" key="2">
    <source>
        <dbReference type="EMBL" id="KAK3353866.1"/>
    </source>
</evidence>
<sequence length="348" mass="38736">MASARRDRHVHPDARLHAAQGSSWIYGIVNSSFRWSTGTSATLKGLLEEKWCRSDATIMVVDFNIDSQYYLTAADSPGEDYRNAHAWCSAERCIHKLDESKYMNRHAPGCVDQECEAAFAEAGLSSLLVDTGPCGTPEKPGQPGTPLYVAIPHVWADGMGNPRENRLPDCQLARIQAMVDNLDFLGRDPSSPVAFWMDTLCIPMANKHKALRKECIRSMRLIYSEASAVLALDAWMQQVPLAAPAPDRSIRFYTCAWLRRLWTFQKGILNRNMFLRFQDGAQGHQSLLHDVQAWESNLRTTRGTHVGFPSDAVTKTTLHLLVIADMVGMVAKGDEGPATLSEHPWPTA</sequence>
<organism evidence="2 3">
    <name type="scientific">Lasiosphaeria hispida</name>
    <dbReference type="NCBI Taxonomy" id="260671"/>
    <lineage>
        <taxon>Eukaryota</taxon>
        <taxon>Fungi</taxon>
        <taxon>Dikarya</taxon>
        <taxon>Ascomycota</taxon>
        <taxon>Pezizomycotina</taxon>
        <taxon>Sordariomycetes</taxon>
        <taxon>Sordariomycetidae</taxon>
        <taxon>Sordariales</taxon>
        <taxon>Lasiosphaeriaceae</taxon>
        <taxon>Lasiosphaeria</taxon>
    </lineage>
</organism>
<comment type="caution">
    <text evidence="2">The sequence shown here is derived from an EMBL/GenBank/DDBJ whole genome shotgun (WGS) entry which is preliminary data.</text>
</comment>
<reference evidence="2" key="1">
    <citation type="journal article" date="2023" name="Mol. Phylogenet. Evol.">
        <title>Genome-scale phylogeny and comparative genomics of the fungal order Sordariales.</title>
        <authorList>
            <person name="Hensen N."/>
            <person name="Bonometti L."/>
            <person name="Westerberg I."/>
            <person name="Brannstrom I.O."/>
            <person name="Guillou S."/>
            <person name="Cros-Aarteil S."/>
            <person name="Calhoun S."/>
            <person name="Haridas S."/>
            <person name="Kuo A."/>
            <person name="Mondo S."/>
            <person name="Pangilinan J."/>
            <person name="Riley R."/>
            <person name="LaButti K."/>
            <person name="Andreopoulos B."/>
            <person name="Lipzen A."/>
            <person name="Chen C."/>
            <person name="Yan M."/>
            <person name="Daum C."/>
            <person name="Ng V."/>
            <person name="Clum A."/>
            <person name="Steindorff A."/>
            <person name="Ohm R.A."/>
            <person name="Martin F."/>
            <person name="Silar P."/>
            <person name="Natvig D.O."/>
            <person name="Lalanne C."/>
            <person name="Gautier V."/>
            <person name="Ament-Velasquez S.L."/>
            <person name="Kruys A."/>
            <person name="Hutchinson M.I."/>
            <person name="Powell A.J."/>
            <person name="Barry K."/>
            <person name="Miller A.N."/>
            <person name="Grigoriev I.V."/>
            <person name="Debuchy R."/>
            <person name="Gladieux P."/>
            <person name="Hiltunen Thoren M."/>
            <person name="Johannesson H."/>
        </authorList>
    </citation>
    <scope>NUCLEOTIDE SEQUENCE</scope>
    <source>
        <strain evidence="2">CBS 955.72</strain>
    </source>
</reference>
<evidence type="ECO:0000259" key="1">
    <source>
        <dbReference type="Pfam" id="PF06985"/>
    </source>
</evidence>
<dbReference type="AlphaFoldDB" id="A0AAJ0HJM9"/>
<dbReference type="EMBL" id="JAUIQD010000004">
    <property type="protein sequence ID" value="KAK3353866.1"/>
    <property type="molecule type" value="Genomic_DNA"/>
</dbReference>
<keyword evidence="3" id="KW-1185">Reference proteome</keyword>
<dbReference type="PANTHER" id="PTHR39596:SF3">
    <property type="entry name" value="HETEROKARYON INCOMPATIBILITY DOMAIN-CONTAINING PROTEIN"/>
    <property type="match status" value="1"/>
</dbReference>
<name>A0AAJ0HJM9_9PEZI</name>
<dbReference type="PANTHER" id="PTHR39596">
    <property type="match status" value="1"/>
</dbReference>
<dbReference type="Pfam" id="PF06985">
    <property type="entry name" value="HET"/>
    <property type="match status" value="1"/>
</dbReference>
<evidence type="ECO:0000313" key="3">
    <source>
        <dbReference type="Proteomes" id="UP001275084"/>
    </source>
</evidence>
<accession>A0AAJ0HJM9</accession>
<feature type="domain" description="Heterokaryon incompatibility" evidence="1">
    <location>
        <begin position="148"/>
        <end position="231"/>
    </location>
</feature>
<reference evidence="2" key="2">
    <citation type="submission" date="2023-06" db="EMBL/GenBank/DDBJ databases">
        <authorList>
            <consortium name="Lawrence Berkeley National Laboratory"/>
            <person name="Haridas S."/>
            <person name="Hensen N."/>
            <person name="Bonometti L."/>
            <person name="Westerberg I."/>
            <person name="Brannstrom I.O."/>
            <person name="Guillou S."/>
            <person name="Cros-Aarteil S."/>
            <person name="Calhoun S."/>
            <person name="Kuo A."/>
            <person name="Mondo S."/>
            <person name="Pangilinan J."/>
            <person name="Riley R."/>
            <person name="Labutti K."/>
            <person name="Andreopoulos B."/>
            <person name="Lipzen A."/>
            <person name="Chen C."/>
            <person name="Yanf M."/>
            <person name="Daum C."/>
            <person name="Ng V."/>
            <person name="Clum A."/>
            <person name="Steindorff A."/>
            <person name="Ohm R."/>
            <person name="Martin F."/>
            <person name="Silar P."/>
            <person name="Natvig D."/>
            <person name="Lalanne C."/>
            <person name="Gautier V."/>
            <person name="Ament-Velasquez S.L."/>
            <person name="Kruys A."/>
            <person name="Hutchinson M.I."/>
            <person name="Powell A.J."/>
            <person name="Barry K."/>
            <person name="Miller A.N."/>
            <person name="Grigoriev I.V."/>
            <person name="Debuchy R."/>
            <person name="Gladieux P."/>
            <person name="Thoren M.H."/>
            <person name="Johannesson H."/>
        </authorList>
    </citation>
    <scope>NUCLEOTIDE SEQUENCE</scope>
    <source>
        <strain evidence="2">CBS 955.72</strain>
    </source>
</reference>
<protein>
    <recommendedName>
        <fullName evidence="1">Heterokaryon incompatibility domain-containing protein</fullName>
    </recommendedName>
</protein>
<dbReference type="InterPro" id="IPR010730">
    <property type="entry name" value="HET"/>
</dbReference>
<dbReference type="Proteomes" id="UP001275084">
    <property type="component" value="Unassembled WGS sequence"/>
</dbReference>
<proteinExistence type="predicted"/>
<gene>
    <name evidence="2" type="ORF">B0T25DRAFT_581540</name>
</gene>